<evidence type="ECO:0000313" key="1">
    <source>
        <dbReference type="EMBL" id="EAC0788645.1"/>
    </source>
</evidence>
<dbReference type="AlphaFoldDB" id="A0A3Z6QNP5"/>
<organism evidence="1">
    <name type="scientific">Salmonella enterica subsp. enterica serovar Java</name>
    <dbReference type="NCBI Taxonomy" id="224729"/>
    <lineage>
        <taxon>Bacteria</taxon>
        <taxon>Pseudomonadati</taxon>
        <taxon>Pseudomonadota</taxon>
        <taxon>Gammaproteobacteria</taxon>
        <taxon>Enterobacterales</taxon>
        <taxon>Enterobacteriaceae</taxon>
        <taxon>Salmonella</taxon>
    </lineage>
</organism>
<reference evidence="1" key="1">
    <citation type="submission" date="2018-09" db="EMBL/GenBank/DDBJ databases">
        <authorList>
            <person name="Ashton P.M."/>
            <person name="Dallman T."/>
            <person name="Nair S."/>
            <person name="De Pinna E."/>
            <person name="Peters T."/>
            <person name="Grant K."/>
        </authorList>
    </citation>
    <scope>NUCLEOTIDE SEQUENCE [LARGE SCALE GENOMIC DNA]</scope>
    <source>
        <strain evidence="2">140692</strain>
        <strain evidence="1">412099</strain>
    </source>
</reference>
<comment type="caution">
    <text evidence="1">The sequence shown here is derived from an EMBL/GenBank/DDBJ whole genome shotgun (WGS) entry which is preliminary data.</text>
</comment>
<evidence type="ECO:0008006" key="3">
    <source>
        <dbReference type="Google" id="ProtNLM"/>
    </source>
</evidence>
<dbReference type="EMBL" id="AAHPHN010000096">
    <property type="protein sequence ID" value="EBY8645248.1"/>
    <property type="molecule type" value="Genomic_DNA"/>
</dbReference>
<accession>A0A3Z6QNP5</accession>
<sequence length="149" mass="16823">MARNPRQEVALRRRYTISKEETRLAFEQALTDIAANPSVPVTEKTLYEAAGRSRATLNRYPDIKERLAEIRASRVTVSPDKNKDAAAQVVTNHRLRALQQASTTLAQRVAILSVVVQDLERRNSSLVRLLQQHKVAIPIELVVDNTEEK</sequence>
<proteinExistence type="predicted"/>
<gene>
    <name evidence="1" type="ORF">D6K54_18220</name>
    <name evidence="2" type="ORF">D6S17_27740</name>
</gene>
<evidence type="ECO:0000313" key="2">
    <source>
        <dbReference type="EMBL" id="EBY8645248.1"/>
    </source>
</evidence>
<name>A0A3Z6QNP5_SALEB</name>
<protein>
    <recommendedName>
        <fullName evidence="3">Transposase</fullName>
    </recommendedName>
</protein>
<dbReference type="EMBL" id="AAAGSE010000029">
    <property type="protein sequence ID" value="EAC0788645.1"/>
    <property type="molecule type" value="Genomic_DNA"/>
</dbReference>
<dbReference type="Proteomes" id="UP000839631">
    <property type="component" value="Unassembled WGS sequence"/>
</dbReference>